<organism evidence="10 11">
    <name type="scientific">Adhaeribacter soli</name>
    <dbReference type="NCBI Taxonomy" id="2607655"/>
    <lineage>
        <taxon>Bacteria</taxon>
        <taxon>Pseudomonadati</taxon>
        <taxon>Bacteroidota</taxon>
        <taxon>Cytophagia</taxon>
        <taxon>Cytophagales</taxon>
        <taxon>Hymenobacteraceae</taxon>
        <taxon>Adhaeribacter</taxon>
    </lineage>
</organism>
<dbReference type="EMBL" id="VTWT01000008">
    <property type="protein sequence ID" value="KAA9331173.1"/>
    <property type="molecule type" value="Genomic_DNA"/>
</dbReference>
<comment type="similarity">
    <text evidence="1">Belongs to the mannose-6-phosphate isomerase type 2 family.</text>
</comment>
<dbReference type="PANTHER" id="PTHR46390:SF1">
    <property type="entry name" value="MANNOSE-1-PHOSPHATE GUANYLYLTRANSFERASE"/>
    <property type="match status" value="1"/>
</dbReference>
<feature type="domain" description="MannoseP isomerase/GMP-like beta-helix" evidence="9">
    <location>
        <begin position="294"/>
        <end position="347"/>
    </location>
</feature>
<dbReference type="Pfam" id="PF22640">
    <property type="entry name" value="ManC_GMP_beta-helix"/>
    <property type="match status" value="1"/>
</dbReference>
<evidence type="ECO:0000313" key="10">
    <source>
        <dbReference type="EMBL" id="KAA9331173.1"/>
    </source>
</evidence>
<gene>
    <name evidence="10" type="ORF">F0P94_14875</name>
</gene>
<evidence type="ECO:0000256" key="7">
    <source>
        <dbReference type="ARBA" id="ARBA00047343"/>
    </source>
</evidence>
<dbReference type="GO" id="GO:0004475">
    <property type="term" value="F:mannose-1-phosphate guanylyltransferase (GTP) activity"/>
    <property type="evidence" value="ECO:0007669"/>
    <property type="project" value="UniProtKB-EC"/>
</dbReference>
<keyword evidence="5" id="KW-0547">Nucleotide-binding</keyword>
<dbReference type="GO" id="GO:0005525">
    <property type="term" value="F:GTP binding"/>
    <property type="evidence" value="ECO:0007669"/>
    <property type="project" value="UniProtKB-KW"/>
</dbReference>
<keyword evidence="6" id="KW-0342">GTP-binding</keyword>
<dbReference type="RefSeq" id="WP_150904696.1">
    <property type="nucleotide sequence ID" value="NZ_VTWT01000008.1"/>
</dbReference>
<dbReference type="PANTHER" id="PTHR46390">
    <property type="entry name" value="MANNOSE-1-PHOSPHATE GUANYLYLTRANSFERASE"/>
    <property type="match status" value="1"/>
</dbReference>
<comment type="catalytic activity">
    <reaction evidence="7">
        <text>alpha-D-mannose 1-phosphate + GTP + H(+) = GDP-alpha-D-mannose + diphosphate</text>
        <dbReference type="Rhea" id="RHEA:15229"/>
        <dbReference type="ChEBI" id="CHEBI:15378"/>
        <dbReference type="ChEBI" id="CHEBI:33019"/>
        <dbReference type="ChEBI" id="CHEBI:37565"/>
        <dbReference type="ChEBI" id="CHEBI:57527"/>
        <dbReference type="ChEBI" id="CHEBI:58409"/>
        <dbReference type="EC" id="2.7.7.13"/>
    </reaction>
</comment>
<evidence type="ECO:0000259" key="8">
    <source>
        <dbReference type="Pfam" id="PF00483"/>
    </source>
</evidence>
<dbReference type="Pfam" id="PF00483">
    <property type="entry name" value="NTP_transferase"/>
    <property type="match status" value="1"/>
</dbReference>
<evidence type="ECO:0000256" key="2">
    <source>
        <dbReference type="ARBA" id="ARBA00012387"/>
    </source>
</evidence>
<proteinExistence type="inferred from homology"/>
<dbReference type="EC" id="2.7.7.13" evidence="2"/>
<dbReference type="AlphaFoldDB" id="A0A5N1IQD4"/>
<dbReference type="SUPFAM" id="SSF159283">
    <property type="entry name" value="Guanosine diphospho-D-mannose pyrophosphorylase/mannose-6-phosphate isomerase linker domain"/>
    <property type="match status" value="1"/>
</dbReference>
<name>A0A5N1IQD4_9BACT</name>
<dbReference type="InterPro" id="IPR054566">
    <property type="entry name" value="ManC/GMP-like_b-helix"/>
</dbReference>
<feature type="domain" description="Nucleotidyl transferase" evidence="8">
    <location>
        <begin position="7"/>
        <end position="287"/>
    </location>
</feature>
<dbReference type="GO" id="GO:0009298">
    <property type="term" value="P:GDP-mannose biosynthetic process"/>
    <property type="evidence" value="ECO:0007669"/>
    <property type="project" value="TreeGrafter"/>
</dbReference>
<comment type="caution">
    <text evidence="10">The sequence shown here is derived from an EMBL/GenBank/DDBJ whole genome shotgun (WGS) entry which is preliminary data.</text>
</comment>
<dbReference type="Gene3D" id="3.90.550.10">
    <property type="entry name" value="Spore Coat Polysaccharide Biosynthesis Protein SpsA, Chain A"/>
    <property type="match status" value="1"/>
</dbReference>
<sequence length="358" mass="40362">MNKNTYAVIMAGGIGSRFWPISRTNNPKQFHDVLGVGESMLQLTANRLTDICPPENIYVVTNKDYRDLVAEQLPTLSDDQILCEPIGRNTAPAIAYACFKIANLNPEANIVVMPSDHVVLKEEAFKKTVKQALEASEHADKLITLGIKPSRPDTGYGYIQFIEKGTEELKKVKTFTEKPNLEIAKMFLESGDFVWNAGIFIWNAKSILKAFKTYLSEMAEIFEDGSGYFNTQHEKEFIAKAYSHCRNISIDYGIMEKADNVYVLLSDFGWSDLGTWNSLYSIGHKDEAGNVVDGEVLLYDAKNNIIKTPKERLVVIQGLENFIVAEFDNVLMICRKDEEQRVKEFVSDVKAKKGPSYI</sequence>
<keyword evidence="11" id="KW-1185">Reference proteome</keyword>
<dbReference type="InterPro" id="IPR029044">
    <property type="entry name" value="Nucleotide-diphossugar_trans"/>
</dbReference>
<evidence type="ECO:0000256" key="1">
    <source>
        <dbReference type="ARBA" id="ARBA00006115"/>
    </source>
</evidence>
<accession>A0A5N1IQD4</accession>
<dbReference type="SUPFAM" id="SSF53448">
    <property type="entry name" value="Nucleotide-diphospho-sugar transferases"/>
    <property type="match status" value="1"/>
</dbReference>
<protein>
    <recommendedName>
        <fullName evidence="2">mannose-1-phosphate guanylyltransferase</fullName>
        <ecNumber evidence="2">2.7.7.13</ecNumber>
    </recommendedName>
</protein>
<evidence type="ECO:0000313" key="11">
    <source>
        <dbReference type="Proteomes" id="UP000326570"/>
    </source>
</evidence>
<dbReference type="InterPro" id="IPR049577">
    <property type="entry name" value="GMPP_N"/>
</dbReference>
<evidence type="ECO:0000256" key="3">
    <source>
        <dbReference type="ARBA" id="ARBA00022679"/>
    </source>
</evidence>
<evidence type="ECO:0000256" key="4">
    <source>
        <dbReference type="ARBA" id="ARBA00022695"/>
    </source>
</evidence>
<evidence type="ECO:0000259" key="9">
    <source>
        <dbReference type="Pfam" id="PF22640"/>
    </source>
</evidence>
<dbReference type="Proteomes" id="UP000326570">
    <property type="component" value="Unassembled WGS sequence"/>
</dbReference>
<evidence type="ECO:0000256" key="5">
    <source>
        <dbReference type="ARBA" id="ARBA00022741"/>
    </source>
</evidence>
<dbReference type="CDD" id="cd02509">
    <property type="entry name" value="GDP-M1P_Guanylyltransferase"/>
    <property type="match status" value="1"/>
</dbReference>
<reference evidence="10 11" key="1">
    <citation type="submission" date="2019-09" db="EMBL/GenBank/DDBJ databases">
        <title>Genome sequence of Adhaeribacter sp. M2.</title>
        <authorList>
            <person name="Srinivasan S."/>
        </authorList>
    </citation>
    <scope>NUCLEOTIDE SEQUENCE [LARGE SCALE GENOMIC DNA]</scope>
    <source>
        <strain evidence="10 11">M2</strain>
    </source>
</reference>
<dbReference type="InterPro" id="IPR005835">
    <property type="entry name" value="NTP_transferase_dom"/>
</dbReference>
<evidence type="ECO:0000256" key="6">
    <source>
        <dbReference type="ARBA" id="ARBA00023134"/>
    </source>
</evidence>
<keyword evidence="3 10" id="KW-0808">Transferase</keyword>
<dbReference type="InterPro" id="IPR051161">
    <property type="entry name" value="Mannose-6P_isomerase_type2"/>
</dbReference>
<dbReference type="FunFam" id="3.90.550.10:FF:000046">
    <property type="entry name" value="Mannose-1-phosphate guanylyltransferase (GDP)"/>
    <property type="match status" value="1"/>
</dbReference>
<keyword evidence="4" id="KW-0548">Nucleotidyltransferase</keyword>